<sequence>MEFKKLSEMKKNYDHCKAGKNNIIIDLHELESNLFISKVLDDIKPEIMATIGRDTVESLAFFLKAEPEDKEIYIDLEFHITHVYDCHSGKRLYTFKSIAGTRYTAYQKNIYGVVPYGEKPCVCVTSGTFDNGRKLYFSDVEI</sequence>
<dbReference type="AlphaFoldDB" id="A0A414SK45"/>
<reference evidence="1 2" key="1">
    <citation type="submission" date="2018-08" db="EMBL/GenBank/DDBJ databases">
        <title>A genome reference for cultivated species of the human gut microbiota.</title>
        <authorList>
            <person name="Zou Y."/>
            <person name="Xue W."/>
            <person name="Luo G."/>
        </authorList>
    </citation>
    <scope>NUCLEOTIDE SEQUENCE [LARGE SCALE GENOMIC DNA]</scope>
    <source>
        <strain evidence="1 2">AM22-9LB</strain>
    </source>
</reference>
<protein>
    <submittedName>
        <fullName evidence="1">Uncharacterized protein</fullName>
    </submittedName>
</protein>
<organism evidence="1 2">
    <name type="scientific">Blautia obeum</name>
    <dbReference type="NCBI Taxonomy" id="40520"/>
    <lineage>
        <taxon>Bacteria</taxon>
        <taxon>Bacillati</taxon>
        <taxon>Bacillota</taxon>
        <taxon>Clostridia</taxon>
        <taxon>Lachnospirales</taxon>
        <taxon>Lachnospiraceae</taxon>
        <taxon>Blautia</taxon>
    </lineage>
</organism>
<accession>A0A414SK45</accession>
<name>A0A414SK45_9FIRM</name>
<proteinExistence type="predicted"/>
<evidence type="ECO:0000313" key="1">
    <source>
        <dbReference type="EMBL" id="RHG19963.1"/>
    </source>
</evidence>
<dbReference type="RefSeq" id="WP_118197285.1">
    <property type="nucleotide sequence ID" value="NZ_QRHZ01000001.1"/>
</dbReference>
<comment type="caution">
    <text evidence="1">The sequence shown here is derived from an EMBL/GenBank/DDBJ whole genome shotgun (WGS) entry which is preliminary data.</text>
</comment>
<dbReference type="EMBL" id="QRHZ01000001">
    <property type="protein sequence ID" value="RHG19963.1"/>
    <property type="molecule type" value="Genomic_DNA"/>
</dbReference>
<gene>
    <name evidence="1" type="ORF">DW272_01810</name>
</gene>
<evidence type="ECO:0000313" key="2">
    <source>
        <dbReference type="Proteomes" id="UP000284220"/>
    </source>
</evidence>
<dbReference type="Proteomes" id="UP000284220">
    <property type="component" value="Unassembled WGS sequence"/>
</dbReference>